<protein>
    <submittedName>
        <fullName evidence="3">Glycosyl transferase</fullName>
    </submittedName>
</protein>
<dbReference type="Proteomes" id="UP001156702">
    <property type="component" value="Unassembled WGS sequence"/>
</dbReference>
<evidence type="ECO:0000313" key="4">
    <source>
        <dbReference type="Proteomes" id="UP001156702"/>
    </source>
</evidence>
<dbReference type="EMBL" id="BSOP01000001">
    <property type="protein sequence ID" value="GLR48865.1"/>
    <property type="molecule type" value="Genomic_DNA"/>
</dbReference>
<gene>
    <name evidence="3" type="ORF">GCM10007923_00690</name>
</gene>
<dbReference type="RefSeq" id="WP_245081822.1">
    <property type="nucleotide sequence ID" value="NZ_BSOP01000001.1"/>
</dbReference>
<feature type="domain" description="Glycosyltransferase 2-like" evidence="1">
    <location>
        <begin position="428"/>
        <end position="532"/>
    </location>
</feature>
<evidence type="ECO:0000259" key="2">
    <source>
        <dbReference type="Pfam" id="PF13524"/>
    </source>
</evidence>
<evidence type="ECO:0000259" key="1">
    <source>
        <dbReference type="Pfam" id="PF00535"/>
    </source>
</evidence>
<reference evidence="4" key="1">
    <citation type="journal article" date="2019" name="Int. J. Syst. Evol. Microbiol.">
        <title>The Global Catalogue of Microorganisms (GCM) 10K type strain sequencing project: providing services to taxonomists for standard genome sequencing and annotation.</title>
        <authorList>
            <consortium name="The Broad Institute Genomics Platform"/>
            <consortium name="The Broad Institute Genome Sequencing Center for Infectious Disease"/>
            <person name="Wu L."/>
            <person name="Ma J."/>
        </authorList>
    </citation>
    <scope>NUCLEOTIDE SEQUENCE [LARGE SCALE GENOMIC DNA]</scope>
    <source>
        <strain evidence="4">NBRC 102122</strain>
    </source>
</reference>
<dbReference type="GO" id="GO:0016740">
    <property type="term" value="F:transferase activity"/>
    <property type="evidence" value="ECO:0007669"/>
    <property type="project" value="UniProtKB-KW"/>
</dbReference>
<proteinExistence type="predicted"/>
<dbReference type="Gene3D" id="3.40.50.2000">
    <property type="entry name" value="Glycogen Phosphorylase B"/>
    <property type="match status" value="1"/>
</dbReference>
<dbReference type="Gene3D" id="3.90.550.10">
    <property type="entry name" value="Spore Coat Polysaccharide Biosynthesis Protein SpsA, Chain A"/>
    <property type="match status" value="1"/>
</dbReference>
<dbReference type="SUPFAM" id="SSF53756">
    <property type="entry name" value="UDP-Glycosyltransferase/glycogen phosphorylase"/>
    <property type="match status" value="1"/>
</dbReference>
<organism evidence="3 4">
    <name type="scientific">Shinella yambaruensis</name>
    <dbReference type="NCBI Taxonomy" id="415996"/>
    <lineage>
        <taxon>Bacteria</taxon>
        <taxon>Pseudomonadati</taxon>
        <taxon>Pseudomonadota</taxon>
        <taxon>Alphaproteobacteria</taxon>
        <taxon>Hyphomicrobiales</taxon>
        <taxon>Rhizobiaceae</taxon>
        <taxon>Shinella</taxon>
    </lineage>
</organism>
<dbReference type="Pfam" id="PF00535">
    <property type="entry name" value="Glycos_transf_2"/>
    <property type="match status" value="1"/>
</dbReference>
<feature type="domain" description="Spore protein YkvP/CgeB glycosyl transferase-like" evidence="2">
    <location>
        <begin position="294"/>
        <end position="402"/>
    </location>
</feature>
<comment type="caution">
    <text evidence="3">The sequence shown here is derived from an EMBL/GenBank/DDBJ whole genome shotgun (WGS) entry which is preliminary data.</text>
</comment>
<dbReference type="InterPro" id="IPR001173">
    <property type="entry name" value="Glyco_trans_2-like"/>
</dbReference>
<keyword evidence="4" id="KW-1185">Reference proteome</keyword>
<evidence type="ECO:0000313" key="3">
    <source>
        <dbReference type="EMBL" id="GLR48865.1"/>
    </source>
</evidence>
<dbReference type="SUPFAM" id="SSF53448">
    <property type="entry name" value="Nucleotide-diphospho-sugar transferases"/>
    <property type="match status" value="1"/>
</dbReference>
<keyword evidence="3" id="KW-0808">Transferase</keyword>
<sequence>MSMKKAPSTLPGSLLLSAAERLREEGRPDSAISLLRYLDGYAHDRPVLRGMNALWRQVAGGDAHRARGTGNDNWTGYGNPVPNRPKCLSILDEISDLNWSTDFDCTRLVRRAALEQISGADYDFVLIETAWLGYESDWIYAFTSPGLGHAHSGQLVAVLQQLRAQSNKPIVLVNKEDPLHFEKFLPVMKYADHIFTTDAQMVESYRERTNALSVTPLPFAANMAITNPVGRVREPQEDLCFAGSYYSGGYEERARQMNYMLEPIVAAKGVIYDRQSFLDDPAYHFPRRFRPFIRPSVPFRDMIALYRRFKVFLNVNTIVSSPTMMSRRVYELLASGTPVVSAPSRALEEHFPGIVPTASNARAARDAVERLLEDEAHWWKTSQKGIREVALRHQYAHRAALIRSVVWGSEADRPAPLVSIVLPAGRATHLDRIAENIAAQTYPRIEAVLALSDDLPEQQLAGLERRLSAAKNVQRVEIVRLPPSVSTGTRLNRAIAAAQGEFIAVFDDGSLYLPNYLTDMILTFDFSGAEIAGKRTYPAWTGQEDRLALLHPGCEHSHVPAVCGATVVARKSWLEKCPYADRDEETDGALFRATLAAGGRIYSADHFNFLPEPVGPGAFAGRPGEAGGDIADWRL</sequence>
<dbReference type="PANTHER" id="PTHR22916">
    <property type="entry name" value="GLYCOSYLTRANSFERASE"/>
    <property type="match status" value="1"/>
</dbReference>
<dbReference type="Pfam" id="PF13524">
    <property type="entry name" value="Glyco_trans_1_2"/>
    <property type="match status" value="1"/>
</dbReference>
<dbReference type="PANTHER" id="PTHR22916:SF3">
    <property type="entry name" value="UDP-GLCNAC:BETAGAL BETA-1,3-N-ACETYLGLUCOSAMINYLTRANSFERASE-LIKE PROTEIN 1"/>
    <property type="match status" value="1"/>
</dbReference>
<dbReference type="CDD" id="cd00761">
    <property type="entry name" value="Glyco_tranf_GTA_type"/>
    <property type="match status" value="1"/>
</dbReference>
<name>A0ABQ5Z7U3_9HYPH</name>
<dbReference type="InterPro" id="IPR029044">
    <property type="entry name" value="Nucleotide-diphossugar_trans"/>
</dbReference>
<dbReference type="InterPro" id="IPR055259">
    <property type="entry name" value="YkvP/CgeB_Glyco_trans-like"/>
</dbReference>
<accession>A0ABQ5Z7U3</accession>